<feature type="transmembrane region" description="Helical" evidence="10">
    <location>
        <begin position="620"/>
        <end position="641"/>
    </location>
</feature>
<keyword evidence="6 10" id="KW-0472">Membrane</keyword>
<feature type="compositionally biased region" description="Basic and acidic residues" evidence="9">
    <location>
        <begin position="522"/>
        <end position="542"/>
    </location>
</feature>
<feature type="region of interest" description="Disordered" evidence="9">
    <location>
        <begin position="500"/>
        <end position="553"/>
    </location>
</feature>
<dbReference type="PANTHER" id="PTHR32219">
    <property type="entry name" value="RNA-BINDING PROTEIN YLMH-RELATED"/>
    <property type="match status" value="1"/>
</dbReference>
<evidence type="ECO:0000313" key="12">
    <source>
        <dbReference type="Proteomes" id="UP000708148"/>
    </source>
</evidence>
<dbReference type="InterPro" id="IPR055282">
    <property type="entry name" value="PPI1-4"/>
</dbReference>
<evidence type="ECO:0000256" key="2">
    <source>
        <dbReference type="ARBA" id="ARBA00022475"/>
    </source>
</evidence>
<dbReference type="EMBL" id="CAJHUC010000626">
    <property type="protein sequence ID" value="CAD7697210.1"/>
    <property type="molecule type" value="Genomic_DNA"/>
</dbReference>
<evidence type="ECO:0008006" key="13">
    <source>
        <dbReference type="Google" id="ProtNLM"/>
    </source>
</evidence>
<keyword evidence="12" id="KW-1185">Reference proteome</keyword>
<evidence type="ECO:0000256" key="7">
    <source>
        <dbReference type="ARBA" id="ARBA00038080"/>
    </source>
</evidence>
<keyword evidence="2" id="KW-1003">Cell membrane</keyword>
<keyword evidence="4 10" id="KW-1133">Transmembrane helix</keyword>
<evidence type="ECO:0000256" key="6">
    <source>
        <dbReference type="ARBA" id="ARBA00023136"/>
    </source>
</evidence>
<feature type="region of interest" description="Disordered" evidence="9">
    <location>
        <begin position="1"/>
        <end position="62"/>
    </location>
</feature>
<keyword evidence="5 8" id="KW-0175">Coiled coil</keyword>
<feature type="compositionally biased region" description="Basic and acidic residues" evidence="9">
    <location>
        <begin position="445"/>
        <end position="458"/>
    </location>
</feature>
<feature type="compositionally biased region" description="Polar residues" evidence="9">
    <location>
        <begin position="462"/>
        <end position="471"/>
    </location>
</feature>
<dbReference type="PANTHER" id="PTHR32219:SF3">
    <property type="entry name" value="CALPONIN-LIKE DOMAIN PROTEIN"/>
    <property type="match status" value="1"/>
</dbReference>
<organism evidence="11 12">
    <name type="scientific">Ostreobium quekettii</name>
    <dbReference type="NCBI Taxonomy" id="121088"/>
    <lineage>
        <taxon>Eukaryota</taxon>
        <taxon>Viridiplantae</taxon>
        <taxon>Chlorophyta</taxon>
        <taxon>core chlorophytes</taxon>
        <taxon>Ulvophyceae</taxon>
        <taxon>TCBD clade</taxon>
        <taxon>Bryopsidales</taxon>
        <taxon>Ostreobineae</taxon>
        <taxon>Ostreobiaceae</taxon>
        <taxon>Ostreobium</taxon>
    </lineage>
</organism>
<dbReference type="GO" id="GO:0005886">
    <property type="term" value="C:plasma membrane"/>
    <property type="evidence" value="ECO:0007669"/>
    <property type="project" value="UniProtKB-SubCell"/>
</dbReference>
<feature type="coiled-coil region" evidence="8">
    <location>
        <begin position="231"/>
        <end position="268"/>
    </location>
</feature>
<protein>
    <recommendedName>
        <fullName evidence="13">Proton pump-interactor 1</fullName>
    </recommendedName>
</protein>
<evidence type="ECO:0000256" key="4">
    <source>
        <dbReference type="ARBA" id="ARBA00022989"/>
    </source>
</evidence>
<dbReference type="AlphaFoldDB" id="A0A8S1J119"/>
<feature type="compositionally biased region" description="Low complexity" evidence="9">
    <location>
        <begin position="142"/>
        <end position="151"/>
    </location>
</feature>
<reference evidence="11" key="1">
    <citation type="submission" date="2020-12" db="EMBL/GenBank/DDBJ databases">
        <authorList>
            <person name="Iha C."/>
        </authorList>
    </citation>
    <scope>NUCLEOTIDE SEQUENCE</scope>
</reference>
<comment type="similarity">
    <text evidence="7">Belongs to the plant Proton pump-interactor protein family.</text>
</comment>
<proteinExistence type="inferred from homology"/>
<feature type="compositionally biased region" description="Basic residues" evidence="9">
    <location>
        <begin position="37"/>
        <end position="48"/>
    </location>
</feature>
<gene>
    <name evidence="11" type="ORF">OSTQU699_LOCUS2571</name>
</gene>
<keyword evidence="3 10" id="KW-0812">Transmembrane</keyword>
<feature type="region of interest" description="Disordered" evidence="9">
    <location>
        <begin position="367"/>
        <end position="394"/>
    </location>
</feature>
<evidence type="ECO:0000256" key="9">
    <source>
        <dbReference type="SAM" id="MobiDB-lite"/>
    </source>
</evidence>
<name>A0A8S1J119_9CHLO</name>
<dbReference type="OrthoDB" id="2195113at2759"/>
<evidence type="ECO:0000256" key="10">
    <source>
        <dbReference type="SAM" id="Phobius"/>
    </source>
</evidence>
<feature type="compositionally biased region" description="Basic residues" evidence="9">
    <location>
        <begin position="508"/>
        <end position="521"/>
    </location>
</feature>
<evidence type="ECO:0000256" key="8">
    <source>
        <dbReference type="SAM" id="Coils"/>
    </source>
</evidence>
<evidence type="ECO:0000313" key="11">
    <source>
        <dbReference type="EMBL" id="CAD7697210.1"/>
    </source>
</evidence>
<accession>A0A8S1J119</accession>
<feature type="region of interest" description="Disordered" evidence="9">
    <location>
        <begin position="577"/>
        <end position="606"/>
    </location>
</feature>
<evidence type="ECO:0000256" key="5">
    <source>
        <dbReference type="ARBA" id="ARBA00023054"/>
    </source>
</evidence>
<feature type="compositionally biased region" description="Basic and acidic residues" evidence="9">
    <location>
        <begin position="11"/>
        <end position="31"/>
    </location>
</feature>
<feature type="region of interest" description="Disordered" evidence="9">
    <location>
        <begin position="125"/>
        <end position="155"/>
    </location>
</feature>
<comment type="subcellular location">
    <subcellularLocation>
        <location evidence="1">Cell membrane</location>
        <topology evidence="1">Single-pass membrane protein</topology>
    </subcellularLocation>
</comment>
<dbReference type="Proteomes" id="UP000708148">
    <property type="component" value="Unassembled WGS sequence"/>
</dbReference>
<feature type="compositionally biased region" description="Basic and acidic residues" evidence="9">
    <location>
        <begin position="578"/>
        <end position="589"/>
    </location>
</feature>
<evidence type="ECO:0000256" key="1">
    <source>
        <dbReference type="ARBA" id="ARBA00004162"/>
    </source>
</evidence>
<evidence type="ECO:0000256" key="3">
    <source>
        <dbReference type="ARBA" id="ARBA00022692"/>
    </source>
</evidence>
<comment type="caution">
    <text evidence="11">The sequence shown here is derived from an EMBL/GenBank/DDBJ whole genome shotgun (WGS) entry which is preliminary data.</text>
</comment>
<sequence length="642" mass="70984">MATADPAQPPKADDGQKSGRRDEGKGGRVEWGDTAPPRRRAPRRRRRAAPPAEGPPGEEPEEPLRGLYFVRIAKPSFDGLAVARLQQELEMHVASVKLLTETLRVKRMDKNQAHANTQIAQEALRASQQRVRAKRQEVQPLRAASRRSSAANRELRDSRQGLEYLTEEELDKRIAGLEYSIEHETVSHREEKDIVAQIKKLQAQRPRVREYAAKKASVNAQVPTPEDMAYLSQADRELKVLREEEDSCRNVQRELLKVEKRIDEEVREVLKERAEVTAAKDATFKQLRVAQGTGRGGRQGAWRNNRAFSKKVRAMVAEGKIEEAKEACEQQTEAMMAKLNSDTAYREEYLKAWETQRQAPRVVVGMPEADVEPREPKPRKKREPTSSILDVPLKPGQSKADAVIERALAAATAELAAEKAGCADPLLKPSGVSRECEPVVGDSATEPRKPPAPKKEAVNHLPMNNSMNSSAAPDVLPFELPAAAKEQVAQLINDKDVQKKIAQEGKGRKERSKTLAQKRRQKAIEGKQAREADAKKASEETKTQGTSVEPNADAEVSCSAIAASVPETEVVAVPKAVTAKEEPRARHSTPDVAVKTRSVGARQRMPRRSKGGIEAIASKYQWHAVAAVLALLILLAVCLMAM</sequence>
<feature type="region of interest" description="Disordered" evidence="9">
    <location>
        <begin position="428"/>
        <end position="472"/>
    </location>
</feature>